<accession>A0A507EKL1</accession>
<keyword evidence="5" id="KW-0067">ATP-binding</keyword>
<sequence>MNALLIVFACLSLVAAQSTSTSPTVSSVSLPQPTEAGTCFDCATKPLSSLDIPPDHHRHTVYASYTFSIVAVRSVHPISIPRRDASTMEHAELPVFVTAHQASADETVSIHTTQSDPFYHRASLAVLVMMASLAQRVEATSSGISVSVNQVCNKSPVSWTKQDAYCSLNSPLLKAVYPKDSSILLTRNHTHIYGSLWYDNAQQFMCSLYECSQSIVDGKYRHVCTAGSCECSSKSTFCGGPGVTIDLTGPLKTAAGGSAFSCTQNGTDCNMYFEFLKEIFPQGLDFASCDFGECAFASANPNLVGTASVSKLTPAGIAGVVIASVLAVLALIVFGWSIAYQIYARNQPTPPPRKGVSIDFSDISYSLPSGQVLLNGVSSSAAAGQLTAIMGPSGAGKSTLLDILAGKDKRGIVSGTLTFDGVKVNPLDASKLVAYVDQDDLLLPSLTVRETLYFSAKLRLPESMSVKEKMGRVDEVLETLGLSHVAHSRVGGFGQRGISGGERRRVSIGVELVTSPGILFLDEPTSGLDSFNAHAVIEALHTLAHVHSKTVVFTVHQPRSDMYAMFDQVIVLAGGAALYAGRGVDAAQTMKQNGTPCPEGYNMADHLLDLAIQATRGSDGDHARDRSNAQSFMIDIGGGKLRKRKTNSANDHHGSNLMARSAATAAPLLTDNVLREEPGVRVGFLTQLSELVGRSLKHLIRTPSLFLAHISLAVILGIFVGGVYFKSNDTISGVQNRLGSLFFILSLIGFSSLSAIGSFAQERNLFIRERSNGVYGSMPYYLSKIFCDIIPLRILPALLTGTIAFFMVGYDNSGDHFAKFVVLLLLFAAIMGFTCLALAIAITDVGTATLVGAIVILFKMLFAGLIISQDSIPAALRWIQYISFFRYPYEGMAVNDMGLLQIKDTFDGAEVNVPAALILLKFGFNIDNYGQDLLITILLLVGLITLTGLLMHFRLKERR</sequence>
<dbReference type="Pfam" id="PF00005">
    <property type="entry name" value="ABC_tran"/>
    <property type="match status" value="1"/>
</dbReference>
<evidence type="ECO:0000256" key="9">
    <source>
        <dbReference type="SAM" id="SignalP"/>
    </source>
</evidence>
<dbReference type="SUPFAM" id="SSF52540">
    <property type="entry name" value="P-loop containing nucleoside triphosphate hydrolases"/>
    <property type="match status" value="1"/>
</dbReference>
<dbReference type="InterPro" id="IPR003593">
    <property type="entry name" value="AAA+_ATPase"/>
</dbReference>
<dbReference type="PROSITE" id="PS50893">
    <property type="entry name" value="ABC_TRANSPORTER_2"/>
    <property type="match status" value="1"/>
</dbReference>
<keyword evidence="9" id="KW-0732">Signal</keyword>
<comment type="subcellular location">
    <subcellularLocation>
        <location evidence="1">Membrane</location>
        <topology evidence="1">Multi-pass membrane protein</topology>
    </subcellularLocation>
</comment>
<dbReference type="InterPro" id="IPR003439">
    <property type="entry name" value="ABC_transporter-like_ATP-bd"/>
</dbReference>
<feature type="transmembrane region" description="Helical" evidence="8">
    <location>
        <begin position="317"/>
        <end position="343"/>
    </location>
</feature>
<evidence type="ECO:0000256" key="8">
    <source>
        <dbReference type="SAM" id="Phobius"/>
    </source>
</evidence>
<evidence type="ECO:0000313" key="11">
    <source>
        <dbReference type="EMBL" id="TPX64789.1"/>
    </source>
</evidence>
<evidence type="ECO:0000256" key="4">
    <source>
        <dbReference type="ARBA" id="ARBA00022741"/>
    </source>
</evidence>
<dbReference type="GO" id="GO:0140359">
    <property type="term" value="F:ABC-type transporter activity"/>
    <property type="evidence" value="ECO:0007669"/>
    <property type="project" value="InterPro"/>
</dbReference>
<evidence type="ECO:0000256" key="6">
    <source>
        <dbReference type="ARBA" id="ARBA00022989"/>
    </source>
</evidence>
<keyword evidence="7 8" id="KW-0472">Membrane</keyword>
<keyword evidence="12" id="KW-1185">Reference proteome</keyword>
<evidence type="ECO:0000256" key="1">
    <source>
        <dbReference type="ARBA" id="ARBA00004141"/>
    </source>
</evidence>
<evidence type="ECO:0000259" key="10">
    <source>
        <dbReference type="PROSITE" id="PS50893"/>
    </source>
</evidence>
<dbReference type="InterPro" id="IPR017871">
    <property type="entry name" value="ABC_transporter-like_CS"/>
</dbReference>
<dbReference type="PANTHER" id="PTHR48041">
    <property type="entry name" value="ABC TRANSPORTER G FAMILY MEMBER 28"/>
    <property type="match status" value="1"/>
</dbReference>
<dbReference type="Gene3D" id="3.40.50.300">
    <property type="entry name" value="P-loop containing nucleotide triphosphate hydrolases"/>
    <property type="match status" value="1"/>
</dbReference>
<dbReference type="EMBL" id="QEAP01000528">
    <property type="protein sequence ID" value="TPX64789.1"/>
    <property type="molecule type" value="Genomic_DNA"/>
</dbReference>
<keyword evidence="2" id="KW-0813">Transport</keyword>
<feature type="transmembrane region" description="Helical" evidence="8">
    <location>
        <begin position="820"/>
        <end position="841"/>
    </location>
</feature>
<dbReference type="InterPro" id="IPR050352">
    <property type="entry name" value="ABCG_transporters"/>
</dbReference>
<keyword evidence="3 8" id="KW-0812">Transmembrane</keyword>
<dbReference type="SMART" id="SM00382">
    <property type="entry name" value="AAA"/>
    <property type="match status" value="1"/>
</dbReference>
<keyword evidence="6 8" id="KW-1133">Transmembrane helix</keyword>
<feature type="transmembrane region" description="Helical" evidence="8">
    <location>
        <begin position="704"/>
        <end position="725"/>
    </location>
</feature>
<dbReference type="InterPro" id="IPR027417">
    <property type="entry name" value="P-loop_NTPase"/>
</dbReference>
<feature type="transmembrane region" description="Helical" evidence="8">
    <location>
        <begin position="848"/>
        <end position="867"/>
    </location>
</feature>
<dbReference type="GO" id="GO:0005524">
    <property type="term" value="F:ATP binding"/>
    <property type="evidence" value="ECO:0007669"/>
    <property type="project" value="UniProtKB-KW"/>
</dbReference>
<keyword evidence="4" id="KW-0547">Nucleotide-binding</keyword>
<evidence type="ECO:0000256" key="2">
    <source>
        <dbReference type="ARBA" id="ARBA00022448"/>
    </source>
</evidence>
<feature type="chain" id="PRO_5021475679" description="ABC transporter domain-containing protein" evidence="9">
    <location>
        <begin position="17"/>
        <end position="959"/>
    </location>
</feature>
<dbReference type="PANTHER" id="PTHR48041:SF2">
    <property type="entry name" value="ATP-DEPENDENT PERMEASE-RELATED"/>
    <property type="match status" value="1"/>
</dbReference>
<feature type="domain" description="ABC transporter" evidence="10">
    <location>
        <begin position="358"/>
        <end position="599"/>
    </location>
</feature>
<dbReference type="STRING" id="246404.A0A507EKL1"/>
<evidence type="ECO:0000256" key="7">
    <source>
        <dbReference type="ARBA" id="ARBA00023136"/>
    </source>
</evidence>
<feature type="transmembrane region" description="Helical" evidence="8">
    <location>
        <begin position="737"/>
        <end position="760"/>
    </location>
</feature>
<dbReference type="Proteomes" id="UP000320333">
    <property type="component" value="Unassembled WGS sequence"/>
</dbReference>
<dbReference type="Pfam" id="PF01061">
    <property type="entry name" value="ABC2_membrane"/>
    <property type="match status" value="1"/>
</dbReference>
<organism evidence="11 12">
    <name type="scientific">Chytriomyces confervae</name>
    <dbReference type="NCBI Taxonomy" id="246404"/>
    <lineage>
        <taxon>Eukaryota</taxon>
        <taxon>Fungi</taxon>
        <taxon>Fungi incertae sedis</taxon>
        <taxon>Chytridiomycota</taxon>
        <taxon>Chytridiomycota incertae sedis</taxon>
        <taxon>Chytridiomycetes</taxon>
        <taxon>Chytridiales</taxon>
        <taxon>Chytriomycetaceae</taxon>
        <taxon>Chytriomyces</taxon>
    </lineage>
</organism>
<feature type="transmembrane region" description="Helical" evidence="8">
    <location>
        <begin position="933"/>
        <end position="953"/>
    </location>
</feature>
<evidence type="ECO:0000256" key="3">
    <source>
        <dbReference type="ARBA" id="ARBA00022692"/>
    </source>
</evidence>
<dbReference type="GO" id="GO:0016020">
    <property type="term" value="C:membrane"/>
    <property type="evidence" value="ECO:0007669"/>
    <property type="project" value="UniProtKB-SubCell"/>
</dbReference>
<name>A0A507EKL1_9FUNG</name>
<dbReference type="PROSITE" id="PS00211">
    <property type="entry name" value="ABC_TRANSPORTER_1"/>
    <property type="match status" value="1"/>
</dbReference>
<dbReference type="GO" id="GO:0016887">
    <property type="term" value="F:ATP hydrolysis activity"/>
    <property type="evidence" value="ECO:0007669"/>
    <property type="project" value="InterPro"/>
</dbReference>
<dbReference type="InterPro" id="IPR013525">
    <property type="entry name" value="ABC2_TM"/>
</dbReference>
<reference evidence="11 12" key="1">
    <citation type="journal article" date="2019" name="Sci. Rep.">
        <title>Comparative genomics of chytrid fungi reveal insights into the obligate biotrophic and pathogenic lifestyle of Synchytrium endobioticum.</title>
        <authorList>
            <person name="van de Vossenberg B.T.L.H."/>
            <person name="Warris S."/>
            <person name="Nguyen H.D.T."/>
            <person name="van Gent-Pelzer M.P.E."/>
            <person name="Joly D.L."/>
            <person name="van de Geest H.C."/>
            <person name="Bonants P.J.M."/>
            <person name="Smith D.S."/>
            <person name="Levesque C.A."/>
            <person name="van der Lee T.A.J."/>
        </authorList>
    </citation>
    <scope>NUCLEOTIDE SEQUENCE [LARGE SCALE GENOMIC DNA]</scope>
    <source>
        <strain evidence="11 12">CBS 675.73</strain>
    </source>
</reference>
<proteinExistence type="predicted"/>
<evidence type="ECO:0000256" key="5">
    <source>
        <dbReference type="ARBA" id="ARBA00022840"/>
    </source>
</evidence>
<evidence type="ECO:0000313" key="12">
    <source>
        <dbReference type="Proteomes" id="UP000320333"/>
    </source>
</evidence>
<dbReference type="OrthoDB" id="66620at2759"/>
<feature type="transmembrane region" description="Helical" evidence="8">
    <location>
        <begin position="781"/>
        <end position="808"/>
    </location>
</feature>
<comment type="caution">
    <text evidence="11">The sequence shown here is derived from an EMBL/GenBank/DDBJ whole genome shotgun (WGS) entry which is preliminary data.</text>
</comment>
<protein>
    <recommendedName>
        <fullName evidence="10">ABC transporter domain-containing protein</fullName>
    </recommendedName>
</protein>
<feature type="signal peptide" evidence="9">
    <location>
        <begin position="1"/>
        <end position="16"/>
    </location>
</feature>
<dbReference type="AlphaFoldDB" id="A0A507EKL1"/>
<gene>
    <name evidence="11" type="ORF">CcCBS67573_g08321</name>
</gene>